<sequence>MRFSQSVGLYGGRGISPAGRTDRTIQGVEHVTYVNRAVMHAKAVTAEHAIGEVSYLHAIGAQYKAANPDAAAAIDLIIGTTVTGIARSVSIFNAEID</sequence>
<name>A0A101UXS4_9ACTN</name>
<reference evidence="1 2" key="1">
    <citation type="submission" date="2015-10" db="EMBL/GenBank/DDBJ databases">
        <title>Draft genome sequence of Streptomyces sp. RV15, isolated from a marine sponge.</title>
        <authorList>
            <person name="Ruckert C."/>
            <person name="Abdelmohsen U.R."/>
            <person name="Winkler A."/>
            <person name="Hentschel U."/>
            <person name="Kalinowski J."/>
            <person name="Kampfer P."/>
            <person name="Glaeser S."/>
        </authorList>
    </citation>
    <scope>NUCLEOTIDE SEQUENCE [LARGE SCALE GENOMIC DNA]</scope>
    <source>
        <strain evidence="1 2">RV15</strain>
    </source>
</reference>
<dbReference type="RefSeq" id="WP_067025166.1">
    <property type="nucleotide sequence ID" value="NZ_KQ949089.1"/>
</dbReference>
<comment type="caution">
    <text evidence="1">The sequence shown here is derived from an EMBL/GenBank/DDBJ whole genome shotgun (WGS) entry which is preliminary data.</text>
</comment>
<gene>
    <name evidence="1" type="ORF">AQJ91_23435</name>
</gene>
<keyword evidence="2" id="KW-1185">Reference proteome</keyword>
<dbReference type="AlphaFoldDB" id="A0A101UXS4"/>
<dbReference type="Proteomes" id="UP000053260">
    <property type="component" value="Unassembled WGS sequence"/>
</dbReference>
<protein>
    <submittedName>
        <fullName evidence="1">Uncharacterized protein</fullName>
    </submittedName>
</protein>
<organism evidence="1 2">
    <name type="scientific">Streptomyces dysideae</name>
    <dbReference type="NCBI Taxonomy" id="909626"/>
    <lineage>
        <taxon>Bacteria</taxon>
        <taxon>Bacillati</taxon>
        <taxon>Actinomycetota</taxon>
        <taxon>Actinomycetes</taxon>
        <taxon>Kitasatosporales</taxon>
        <taxon>Streptomycetaceae</taxon>
        <taxon>Streptomyces</taxon>
    </lineage>
</organism>
<evidence type="ECO:0000313" key="1">
    <source>
        <dbReference type="EMBL" id="KUO18818.1"/>
    </source>
</evidence>
<dbReference type="EMBL" id="LMXB01000058">
    <property type="protein sequence ID" value="KUO18818.1"/>
    <property type="molecule type" value="Genomic_DNA"/>
</dbReference>
<dbReference type="STRING" id="909626.AQJ91_23435"/>
<evidence type="ECO:0000313" key="2">
    <source>
        <dbReference type="Proteomes" id="UP000053260"/>
    </source>
</evidence>
<accession>A0A101UXS4</accession>
<proteinExistence type="predicted"/>